<evidence type="ECO:0000313" key="2">
    <source>
        <dbReference type="EMBL" id="MDT8902220.1"/>
    </source>
</evidence>
<feature type="region of interest" description="Disordered" evidence="1">
    <location>
        <begin position="290"/>
        <end position="310"/>
    </location>
</feature>
<evidence type="ECO:0000256" key="1">
    <source>
        <dbReference type="SAM" id="MobiDB-lite"/>
    </source>
</evidence>
<dbReference type="EMBL" id="JAUOZS010000001">
    <property type="protein sequence ID" value="MDT8902220.1"/>
    <property type="molecule type" value="Genomic_DNA"/>
</dbReference>
<proteinExistence type="predicted"/>
<dbReference type="RefSeq" id="WP_413780706.1">
    <property type="nucleotide sequence ID" value="NZ_JAUOZS010000001.1"/>
</dbReference>
<reference evidence="2 3" key="1">
    <citation type="submission" date="2023-07" db="EMBL/GenBank/DDBJ databases">
        <title>The novel representative of Negativicutes class, Anaeroselena agilis gen. nov. sp. nov.</title>
        <authorList>
            <person name="Prokofeva M.I."/>
            <person name="Elcheninov A.G."/>
            <person name="Klyukina A."/>
            <person name="Kublanov I.V."/>
            <person name="Frolov E.N."/>
            <person name="Podosokorskaya O.A."/>
        </authorList>
    </citation>
    <scope>NUCLEOTIDE SEQUENCE [LARGE SCALE GENOMIC DNA]</scope>
    <source>
        <strain evidence="2 3">4137-cl</strain>
    </source>
</reference>
<evidence type="ECO:0000313" key="3">
    <source>
        <dbReference type="Proteomes" id="UP001254848"/>
    </source>
</evidence>
<protein>
    <submittedName>
        <fullName evidence="2">Uncharacterized protein</fullName>
    </submittedName>
</protein>
<sequence length="310" mass="34108">MNEGTSVQTFNTASPAELQAHRGAGVEALVTRAAQEIQAMAVLAKRFPRDADLAYARIMNACRRKSLAEVATYEYSRGGEKVDGPSIRMAEVLAREWGNLDYGIMQLEQRDDKSVMLAYCWDLETNVRQTREFYVPHERKAKGFIKKLDDPRDVYELTANMGARRLRACILGIIPGDIVEAAVKECDKTLIGANPEPLGDRIRNMVDKFLTDFQVTKEMLEKLIGLPTARFSEKDVLRLGKVYNAIKDGVSKREDVFEGFKLPAAEAGETTNTEAMFKAAQAATAGAGQTAEQGGMFDGNGSAGAKADKR</sequence>
<accession>A0ABU3NZL7</accession>
<organism evidence="2 3">
    <name type="scientific">Anaeroselena agilis</name>
    <dbReference type="NCBI Taxonomy" id="3063788"/>
    <lineage>
        <taxon>Bacteria</taxon>
        <taxon>Bacillati</taxon>
        <taxon>Bacillota</taxon>
        <taxon>Negativicutes</taxon>
        <taxon>Acetonemataceae</taxon>
        <taxon>Anaeroselena</taxon>
    </lineage>
</organism>
<gene>
    <name evidence="2" type="ORF">Q4T40_13265</name>
</gene>
<name>A0ABU3NZL7_9FIRM</name>
<keyword evidence="3" id="KW-1185">Reference proteome</keyword>
<dbReference type="Proteomes" id="UP001254848">
    <property type="component" value="Unassembled WGS sequence"/>
</dbReference>
<comment type="caution">
    <text evidence="2">The sequence shown here is derived from an EMBL/GenBank/DDBJ whole genome shotgun (WGS) entry which is preliminary data.</text>
</comment>